<dbReference type="GO" id="GO:0006535">
    <property type="term" value="P:cysteine biosynthetic process from serine"/>
    <property type="evidence" value="ECO:0007669"/>
    <property type="project" value="TreeGrafter"/>
</dbReference>
<dbReference type="Proteomes" id="UP000503264">
    <property type="component" value="Chromosome"/>
</dbReference>
<dbReference type="InterPro" id="IPR015424">
    <property type="entry name" value="PyrdxlP-dep_Trfase"/>
</dbReference>
<dbReference type="InterPro" id="IPR000277">
    <property type="entry name" value="Cys/Met-Metab_PyrdxlP-dep_enz"/>
</dbReference>
<evidence type="ECO:0000256" key="2">
    <source>
        <dbReference type="ARBA" id="ARBA00009077"/>
    </source>
</evidence>
<evidence type="ECO:0000313" key="8">
    <source>
        <dbReference type="Proteomes" id="UP000503264"/>
    </source>
</evidence>
<dbReference type="EMBL" id="CP012542">
    <property type="protein sequence ID" value="QCD44893.1"/>
    <property type="molecule type" value="Genomic_DNA"/>
</dbReference>
<dbReference type="Pfam" id="PF01053">
    <property type="entry name" value="Cys_Met_Meta_PP"/>
    <property type="match status" value="1"/>
</dbReference>
<dbReference type="GO" id="GO:0019346">
    <property type="term" value="P:transsulfuration"/>
    <property type="evidence" value="ECO:0007669"/>
    <property type="project" value="InterPro"/>
</dbReference>
<evidence type="ECO:0000256" key="1">
    <source>
        <dbReference type="ARBA" id="ARBA00001933"/>
    </source>
</evidence>
<evidence type="ECO:0000256" key="5">
    <source>
        <dbReference type="PIRSR" id="PIRSR001434-2"/>
    </source>
</evidence>
<dbReference type="CDD" id="cd00614">
    <property type="entry name" value="CGS_like"/>
    <property type="match status" value="1"/>
</dbReference>
<dbReference type="InterPro" id="IPR006235">
    <property type="entry name" value="OAc-hSer/O-AcSer_sulfhydrylase"/>
</dbReference>
<dbReference type="PANTHER" id="PTHR43797:SF2">
    <property type="entry name" value="HOMOCYSTEINE_CYSTEINE SYNTHASE"/>
    <property type="match status" value="1"/>
</dbReference>
<evidence type="ECO:0000256" key="4">
    <source>
        <dbReference type="ARBA" id="ARBA00022898"/>
    </source>
</evidence>
<comment type="similarity">
    <text evidence="2 6">Belongs to the trans-sulfuration enzymes family.</text>
</comment>
<organism evidence="7 8">
    <name type="scientific">Campylobacter mucosalis CCUG 21559</name>
    <dbReference type="NCBI Taxonomy" id="1032067"/>
    <lineage>
        <taxon>Bacteria</taxon>
        <taxon>Pseudomonadati</taxon>
        <taxon>Campylobacterota</taxon>
        <taxon>Epsilonproteobacteria</taxon>
        <taxon>Campylobacterales</taxon>
        <taxon>Campylobacteraceae</taxon>
        <taxon>Campylobacter</taxon>
    </lineage>
</organism>
<dbReference type="GO" id="GO:0005737">
    <property type="term" value="C:cytoplasm"/>
    <property type="evidence" value="ECO:0007669"/>
    <property type="project" value="TreeGrafter"/>
</dbReference>
<dbReference type="GO" id="GO:0003961">
    <property type="term" value="F:O-acetylhomoserine aminocarboxypropyltransferase activity"/>
    <property type="evidence" value="ECO:0007669"/>
    <property type="project" value="UniProtKB-EC"/>
</dbReference>
<gene>
    <name evidence="7" type="primary">metY</name>
    <name evidence="7" type="ORF">CMUC_1119</name>
</gene>
<dbReference type="InterPro" id="IPR015421">
    <property type="entry name" value="PyrdxlP-dep_Trfase_major"/>
</dbReference>
<dbReference type="PIRSF" id="PIRSF001434">
    <property type="entry name" value="CGS"/>
    <property type="match status" value="1"/>
</dbReference>
<dbReference type="InterPro" id="IPR054542">
    <property type="entry name" value="Cys_met_metab_PP"/>
</dbReference>
<feature type="modified residue" description="N6-(pyridoxal phosphate)lysine" evidence="5">
    <location>
        <position position="204"/>
    </location>
</feature>
<dbReference type="FunFam" id="3.90.1150.10:FF:000033">
    <property type="entry name" value="Cystathionine gamma-synthase"/>
    <property type="match status" value="1"/>
</dbReference>
<evidence type="ECO:0000256" key="6">
    <source>
        <dbReference type="RuleBase" id="RU362118"/>
    </source>
</evidence>
<dbReference type="RefSeq" id="WP_169753438.1">
    <property type="nucleotide sequence ID" value="NZ_CP012542.1"/>
</dbReference>
<accession>A0A6G5QGR1</accession>
<dbReference type="EC" id="2.5.1.49" evidence="7"/>
<dbReference type="GO" id="GO:0030170">
    <property type="term" value="F:pyridoxal phosphate binding"/>
    <property type="evidence" value="ECO:0007669"/>
    <property type="project" value="InterPro"/>
</dbReference>
<dbReference type="NCBIfam" id="TIGR01326">
    <property type="entry name" value="OAH_OAS_sulfhy"/>
    <property type="match status" value="1"/>
</dbReference>
<dbReference type="PANTHER" id="PTHR43797">
    <property type="entry name" value="HOMOCYSTEINE/CYSTEINE SYNTHASE"/>
    <property type="match status" value="1"/>
</dbReference>
<dbReference type="SUPFAM" id="SSF53383">
    <property type="entry name" value="PLP-dependent transferases"/>
    <property type="match status" value="1"/>
</dbReference>
<dbReference type="Gene3D" id="3.40.640.10">
    <property type="entry name" value="Type I PLP-dependent aspartate aminotransferase-like (Major domain)"/>
    <property type="match status" value="1"/>
</dbReference>
<proteinExistence type="inferred from homology"/>
<keyword evidence="3 7" id="KW-0808">Transferase</keyword>
<keyword evidence="8" id="KW-1185">Reference proteome</keyword>
<evidence type="ECO:0000256" key="3">
    <source>
        <dbReference type="ARBA" id="ARBA00022679"/>
    </source>
</evidence>
<name>A0A6G5QGR1_9BACT</name>
<evidence type="ECO:0000313" key="7">
    <source>
        <dbReference type="EMBL" id="QCD44893.1"/>
    </source>
</evidence>
<dbReference type="GO" id="GO:0004124">
    <property type="term" value="F:cysteine synthase activity"/>
    <property type="evidence" value="ECO:0007669"/>
    <property type="project" value="TreeGrafter"/>
</dbReference>
<dbReference type="FunFam" id="3.40.640.10:FF:000046">
    <property type="entry name" value="Cystathionine gamma-lyase"/>
    <property type="match status" value="1"/>
</dbReference>
<dbReference type="PROSITE" id="PS00868">
    <property type="entry name" value="CYS_MET_METAB_PP"/>
    <property type="match status" value="1"/>
</dbReference>
<dbReference type="Gene3D" id="3.90.1150.10">
    <property type="entry name" value="Aspartate Aminotransferase, domain 1"/>
    <property type="match status" value="1"/>
</dbReference>
<keyword evidence="4 5" id="KW-0663">Pyridoxal phosphate</keyword>
<dbReference type="AlphaFoldDB" id="A0A6G5QGR1"/>
<sequence>MRQDSITTHYGYDTKSGTGAMAVPVYMSTAFDFGSAQTAANRFCLAELGPIYSRLTNPTLDVLEARFAALENAAAAISASSGQAAIFYAVANLAAAGDNVIVAKKIYGGSTTLIGHTMKRFGIEARFFDSDSAEDLENLIDDKTRAIFFESLSNPQIAIADIEKIVQIAKKYKVATIVDNTVATPILFKPLENGIDISVYSLTKYISGQGNTMGGMVASSKELNNLLVNNPRYPHFNEPDESYHGLVYAGLAPNFDIFTLRIRLALLRDIGATLSPMSAFAIIQGLETLSLRMQKHCQNALKVAKFLSEHPKVKSVNYPSLSGDKFYNKAQKYLKDGNASGLIGFDVGDKELATRIINSVKLFSIVVNIGDTKSLITHPASTTHSQLSSEELEKNGIKAGLIRLSIGIEDADDLIKDLSDALANA</sequence>
<reference evidence="7 8" key="1">
    <citation type="submission" date="2016-07" db="EMBL/GenBank/DDBJ databases">
        <title>Comparative genomics of the Campylobacter concisus group.</title>
        <authorList>
            <person name="Miller W.G."/>
            <person name="Yee E."/>
            <person name="Chapman M.H."/>
            <person name="Huynh S."/>
            <person name="Bono J.L."/>
            <person name="On S.L.W."/>
            <person name="StLeger J."/>
            <person name="Foster G."/>
            <person name="Parker C.T."/>
        </authorList>
    </citation>
    <scope>NUCLEOTIDE SEQUENCE [LARGE SCALE GENOMIC DNA]</scope>
    <source>
        <strain evidence="7 8">CCUG 21559</strain>
    </source>
</reference>
<dbReference type="GO" id="GO:0071269">
    <property type="term" value="P:L-homocysteine biosynthetic process"/>
    <property type="evidence" value="ECO:0007669"/>
    <property type="project" value="TreeGrafter"/>
</dbReference>
<comment type="cofactor">
    <cofactor evidence="1 6">
        <name>pyridoxal 5'-phosphate</name>
        <dbReference type="ChEBI" id="CHEBI:597326"/>
    </cofactor>
</comment>
<protein>
    <submittedName>
        <fullName evidence="7">O-acetylhomoserine sulfhydrylase</fullName>
        <ecNumber evidence="7">2.5.1.49</ecNumber>
    </submittedName>
</protein>
<dbReference type="InterPro" id="IPR015422">
    <property type="entry name" value="PyrdxlP-dep_Trfase_small"/>
</dbReference>